<dbReference type="PANTHER" id="PTHR33877">
    <property type="entry name" value="SLL1193 PROTEIN"/>
    <property type="match status" value="1"/>
</dbReference>
<dbReference type="Proteomes" id="UP000467124">
    <property type="component" value="Unassembled WGS sequence"/>
</dbReference>
<accession>A0A7K2ILA0</accession>
<organism evidence="3 4">
    <name type="scientific">Nocardiopsis alba</name>
    <dbReference type="NCBI Taxonomy" id="53437"/>
    <lineage>
        <taxon>Bacteria</taxon>
        <taxon>Bacillati</taxon>
        <taxon>Actinomycetota</taxon>
        <taxon>Actinomycetes</taxon>
        <taxon>Streptosporangiales</taxon>
        <taxon>Nocardiopsidaceae</taxon>
        <taxon>Nocardiopsis</taxon>
    </lineage>
</organism>
<feature type="region of interest" description="Disordered" evidence="1">
    <location>
        <begin position="42"/>
        <end position="75"/>
    </location>
</feature>
<feature type="domain" description="HNH nuclease" evidence="2">
    <location>
        <begin position="155"/>
        <end position="215"/>
    </location>
</feature>
<dbReference type="InterPro" id="IPR052892">
    <property type="entry name" value="NA-targeting_endonuclease"/>
</dbReference>
<dbReference type="EMBL" id="WWHY01000001">
    <property type="protein sequence ID" value="MYR30748.1"/>
    <property type="molecule type" value="Genomic_DNA"/>
</dbReference>
<feature type="compositionally biased region" description="Basic and acidic residues" evidence="1">
    <location>
        <begin position="42"/>
        <end position="54"/>
    </location>
</feature>
<dbReference type="GO" id="GO:0004519">
    <property type="term" value="F:endonuclease activity"/>
    <property type="evidence" value="ECO:0007669"/>
    <property type="project" value="InterPro"/>
</dbReference>
<evidence type="ECO:0000256" key="1">
    <source>
        <dbReference type="SAM" id="MobiDB-lite"/>
    </source>
</evidence>
<dbReference type="CDD" id="cd00085">
    <property type="entry name" value="HNHc"/>
    <property type="match status" value="1"/>
</dbReference>
<dbReference type="InterPro" id="IPR002711">
    <property type="entry name" value="HNH"/>
</dbReference>
<proteinExistence type="predicted"/>
<dbReference type="Pfam" id="PF01844">
    <property type="entry name" value="HNH"/>
    <property type="match status" value="1"/>
</dbReference>
<dbReference type="InterPro" id="IPR003615">
    <property type="entry name" value="HNH_nuc"/>
</dbReference>
<protein>
    <recommendedName>
        <fullName evidence="2">HNH nuclease domain-containing protein</fullName>
    </recommendedName>
</protein>
<dbReference type="PANTHER" id="PTHR33877:SF2">
    <property type="entry name" value="OS07G0170200 PROTEIN"/>
    <property type="match status" value="1"/>
</dbReference>
<reference evidence="3 4" key="1">
    <citation type="journal article" date="2019" name="Nat. Commun.">
        <title>The antimicrobial potential of Streptomyces from insect microbiomes.</title>
        <authorList>
            <person name="Chevrette M.G."/>
            <person name="Carlson C.M."/>
            <person name="Ortega H.E."/>
            <person name="Thomas C."/>
            <person name="Ananiev G.E."/>
            <person name="Barns K.J."/>
            <person name="Book A.J."/>
            <person name="Cagnazzo J."/>
            <person name="Carlos C."/>
            <person name="Flanigan W."/>
            <person name="Grubbs K.J."/>
            <person name="Horn H.A."/>
            <person name="Hoffmann F.M."/>
            <person name="Klassen J.L."/>
            <person name="Knack J.J."/>
            <person name="Lewin G.R."/>
            <person name="McDonald B.R."/>
            <person name="Muller L."/>
            <person name="Melo W.G.P."/>
            <person name="Pinto-Tomas A.A."/>
            <person name="Schmitz A."/>
            <person name="Wendt-Pienkowski E."/>
            <person name="Wildman S."/>
            <person name="Zhao M."/>
            <person name="Zhang F."/>
            <person name="Bugni T.S."/>
            <person name="Andes D.R."/>
            <person name="Pupo M.T."/>
            <person name="Currie C.R."/>
        </authorList>
    </citation>
    <scope>NUCLEOTIDE SEQUENCE [LARGE SCALE GENOMIC DNA]</scope>
    <source>
        <strain evidence="3 4">SID5840</strain>
    </source>
</reference>
<dbReference type="Gene3D" id="1.10.30.50">
    <property type="match status" value="1"/>
</dbReference>
<dbReference type="AlphaFoldDB" id="A0A7K2ILA0"/>
<comment type="caution">
    <text evidence="3">The sequence shown here is derived from an EMBL/GenBank/DDBJ whole genome shotgun (WGS) entry which is preliminary data.</text>
</comment>
<gene>
    <name evidence="3" type="ORF">GTW20_00335</name>
</gene>
<dbReference type="GO" id="GO:0008270">
    <property type="term" value="F:zinc ion binding"/>
    <property type="evidence" value="ECO:0007669"/>
    <property type="project" value="InterPro"/>
</dbReference>
<feature type="compositionally biased region" description="Basic and acidic residues" evidence="1">
    <location>
        <begin position="115"/>
        <end position="133"/>
    </location>
</feature>
<evidence type="ECO:0000259" key="2">
    <source>
        <dbReference type="SMART" id="SM00507"/>
    </source>
</evidence>
<sequence>MNKATPAFTCLACGETFTRKPGTRGPAPKHCSKACKAASRKAREEANGIRERNKAKQRARAQAEAKRATPGKQPQKPCPYCGALMDNLRRKQCGADACQRARAAERMRSWQQQYKEQHGHWQTRPYDKSDKARKQASVRRHRRRALEAQAFVEDFTPESIYERDSWTCHLCGQGIGKTTKAPDPGAPSIDHIVPLSRGGKHERSNVAAAHFGCNARKGNRIASVQVVAAN</sequence>
<dbReference type="SMART" id="SM00507">
    <property type="entry name" value="HNHc"/>
    <property type="match status" value="1"/>
</dbReference>
<dbReference type="GO" id="GO:0003676">
    <property type="term" value="F:nucleic acid binding"/>
    <property type="evidence" value="ECO:0007669"/>
    <property type="project" value="InterPro"/>
</dbReference>
<feature type="region of interest" description="Disordered" evidence="1">
    <location>
        <begin position="110"/>
        <end position="136"/>
    </location>
</feature>
<name>A0A7K2ILA0_9ACTN</name>
<evidence type="ECO:0000313" key="4">
    <source>
        <dbReference type="Proteomes" id="UP000467124"/>
    </source>
</evidence>
<evidence type="ECO:0000313" key="3">
    <source>
        <dbReference type="EMBL" id="MYR30748.1"/>
    </source>
</evidence>